<name>A0A1G5KAE4_9HYPH</name>
<feature type="transmembrane region" description="Helical" evidence="1">
    <location>
        <begin position="30"/>
        <end position="53"/>
    </location>
</feature>
<dbReference type="AlphaFoldDB" id="A0A1G5KAE4"/>
<accession>A0A1G5KAE4</accession>
<protein>
    <submittedName>
        <fullName evidence="3">Cation transporting ATPase, C-terminus</fullName>
    </submittedName>
</protein>
<dbReference type="STRING" id="549386.SAMN02927923_03162"/>
<dbReference type="Gene3D" id="1.20.1110.10">
    <property type="entry name" value="Calcium-transporting ATPase, transmembrane domain"/>
    <property type="match status" value="1"/>
</dbReference>
<keyword evidence="1" id="KW-0812">Transmembrane</keyword>
<keyword evidence="4" id="KW-1185">Reference proteome</keyword>
<keyword evidence="1" id="KW-1133">Transmembrane helix</keyword>
<sequence length="102" mass="11525">MVVNMFIVGEIFYLFNVRYLHMTSFSWRGVLGTPAVLIAIAVLVVAQLLFTYAPFMQALFETRPLSLTDGILIVAIGAGLMILLEGEKLLMRRLGWFEELKD</sequence>
<dbReference type="InterPro" id="IPR023298">
    <property type="entry name" value="ATPase_P-typ_TM_dom_sf"/>
</dbReference>
<proteinExistence type="predicted"/>
<feature type="domain" description="Cation-transporting P-type ATPase C-terminal" evidence="2">
    <location>
        <begin position="1"/>
        <end position="90"/>
    </location>
</feature>
<organism evidence="3 4">
    <name type="scientific">Microvirga guangxiensis</name>
    <dbReference type="NCBI Taxonomy" id="549386"/>
    <lineage>
        <taxon>Bacteria</taxon>
        <taxon>Pseudomonadati</taxon>
        <taxon>Pseudomonadota</taxon>
        <taxon>Alphaproteobacteria</taxon>
        <taxon>Hyphomicrobiales</taxon>
        <taxon>Methylobacteriaceae</taxon>
        <taxon>Microvirga</taxon>
    </lineage>
</organism>
<dbReference type="Proteomes" id="UP000199569">
    <property type="component" value="Unassembled WGS sequence"/>
</dbReference>
<feature type="transmembrane region" description="Helical" evidence="1">
    <location>
        <begin position="65"/>
        <end position="84"/>
    </location>
</feature>
<evidence type="ECO:0000259" key="2">
    <source>
        <dbReference type="Pfam" id="PF00689"/>
    </source>
</evidence>
<dbReference type="SUPFAM" id="SSF81665">
    <property type="entry name" value="Calcium ATPase, transmembrane domain M"/>
    <property type="match status" value="1"/>
</dbReference>
<dbReference type="OrthoDB" id="391538at2"/>
<gene>
    <name evidence="3" type="ORF">SAMN02927923_03162</name>
</gene>
<dbReference type="InterPro" id="IPR006068">
    <property type="entry name" value="ATPase_P-typ_cation-transptr_C"/>
</dbReference>
<dbReference type="Pfam" id="PF00689">
    <property type="entry name" value="Cation_ATPase_C"/>
    <property type="match status" value="1"/>
</dbReference>
<dbReference type="EMBL" id="FMVJ01000009">
    <property type="protein sequence ID" value="SCY97565.1"/>
    <property type="molecule type" value="Genomic_DNA"/>
</dbReference>
<reference evidence="3 4" key="1">
    <citation type="submission" date="2016-10" db="EMBL/GenBank/DDBJ databases">
        <authorList>
            <person name="de Groot N.N."/>
        </authorList>
    </citation>
    <scope>NUCLEOTIDE SEQUENCE [LARGE SCALE GENOMIC DNA]</scope>
    <source>
        <strain evidence="3 4">CGMCC 1.7666</strain>
    </source>
</reference>
<keyword evidence="1" id="KW-0472">Membrane</keyword>
<evidence type="ECO:0000256" key="1">
    <source>
        <dbReference type="SAM" id="Phobius"/>
    </source>
</evidence>
<evidence type="ECO:0000313" key="3">
    <source>
        <dbReference type="EMBL" id="SCY97565.1"/>
    </source>
</evidence>
<evidence type="ECO:0000313" key="4">
    <source>
        <dbReference type="Proteomes" id="UP000199569"/>
    </source>
</evidence>